<gene>
    <name evidence="3" type="ORF">GALMADRAFT_214418</name>
</gene>
<dbReference type="OrthoDB" id="2923771at2759"/>
<feature type="compositionally biased region" description="Basic and acidic residues" evidence="1">
    <location>
        <begin position="323"/>
        <end position="334"/>
    </location>
</feature>
<feature type="transmembrane region" description="Helical" evidence="2">
    <location>
        <begin position="246"/>
        <end position="269"/>
    </location>
</feature>
<evidence type="ECO:0000256" key="2">
    <source>
        <dbReference type="SAM" id="Phobius"/>
    </source>
</evidence>
<feature type="transmembrane region" description="Helical" evidence="2">
    <location>
        <begin position="112"/>
        <end position="135"/>
    </location>
</feature>
<feature type="region of interest" description="Disordered" evidence="1">
    <location>
        <begin position="279"/>
        <end position="350"/>
    </location>
</feature>
<dbReference type="Proteomes" id="UP000027222">
    <property type="component" value="Unassembled WGS sequence"/>
</dbReference>
<feature type="transmembrane region" description="Helical" evidence="2">
    <location>
        <begin position="212"/>
        <end position="234"/>
    </location>
</feature>
<reference evidence="4" key="1">
    <citation type="journal article" date="2014" name="Proc. Natl. Acad. Sci. U.S.A.">
        <title>Extensive sampling of basidiomycete genomes demonstrates inadequacy of the white-rot/brown-rot paradigm for wood decay fungi.</title>
        <authorList>
            <person name="Riley R."/>
            <person name="Salamov A.A."/>
            <person name="Brown D.W."/>
            <person name="Nagy L.G."/>
            <person name="Floudas D."/>
            <person name="Held B.W."/>
            <person name="Levasseur A."/>
            <person name="Lombard V."/>
            <person name="Morin E."/>
            <person name="Otillar R."/>
            <person name="Lindquist E.A."/>
            <person name="Sun H."/>
            <person name="LaButti K.M."/>
            <person name="Schmutz J."/>
            <person name="Jabbour D."/>
            <person name="Luo H."/>
            <person name="Baker S.E."/>
            <person name="Pisabarro A.G."/>
            <person name="Walton J.D."/>
            <person name="Blanchette R.A."/>
            <person name="Henrissat B."/>
            <person name="Martin F."/>
            <person name="Cullen D."/>
            <person name="Hibbett D.S."/>
            <person name="Grigoriev I.V."/>
        </authorList>
    </citation>
    <scope>NUCLEOTIDE SEQUENCE [LARGE SCALE GENOMIC DNA]</scope>
    <source>
        <strain evidence="4">CBS 339.88</strain>
    </source>
</reference>
<keyword evidence="2" id="KW-0472">Membrane</keyword>
<dbReference type="AlphaFoldDB" id="A0A067SSL6"/>
<organism evidence="3 4">
    <name type="scientific">Galerina marginata (strain CBS 339.88)</name>
    <dbReference type="NCBI Taxonomy" id="685588"/>
    <lineage>
        <taxon>Eukaryota</taxon>
        <taxon>Fungi</taxon>
        <taxon>Dikarya</taxon>
        <taxon>Basidiomycota</taxon>
        <taxon>Agaricomycotina</taxon>
        <taxon>Agaricomycetes</taxon>
        <taxon>Agaricomycetidae</taxon>
        <taxon>Agaricales</taxon>
        <taxon>Agaricineae</taxon>
        <taxon>Strophariaceae</taxon>
        <taxon>Galerina</taxon>
    </lineage>
</organism>
<accession>A0A067SSL6</accession>
<keyword evidence="2" id="KW-0812">Transmembrane</keyword>
<keyword evidence="2" id="KW-1133">Transmembrane helix</keyword>
<evidence type="ECO:0000313" key="4">
    <source>
        <dbReference type="Proteomes" id="UP000027222"/>
    </source>
</evidence>
<keyword evidence="4" id="KW-1185">Reference proteome</keyword>
<feature type="compositionally biased region" description="Basic and acidic residues" evidence="1">
    <location>
        <begin position="279"/>
        <end position="294"/>
    </location>
</feature>
<sequence length="350" mass="39182">MYHAARKVGPQGEMLEAQRVNISECCLVVSIKVWSYNFLAVLQRTFGIAVLLETIGDQFQLAFTDYLRHWHGSAEHSRLVPSMKLAFFTRVSSVSSQSKDSNICQRRVPRDIVKFLVCWIALVGTCFIAFLTSALHMAVKPLRFQAPDASNDDLFLPENLESKVITALRISDSFGIAVNFEISLLKAIVNYTGFKDSLDFTLRVERSVGTKLFVIMVGVTNLPVGALFAFSSIRANFPGAPVGFDIYTILPVLVIMSLCSFSLLLVILYRRIQEHKTEGDEERTLKDLKRDDRTGQTSTDTQLPSSTTLRTFPPRSQQPSADLSDKGEPTHDPIRSSFVRHAHRCSGEDE</sequence>
<protein>
    <submittedName>
        <fullName evidence="3">Uncharacterized protein</fullName>
    </submittedName>
</protein>
<dbReference type="HOGENOM" id="CLU_792375_0_0_1"/>
<name>A0A067SSL6_GALM3</name>
<proteinExistence type="predicted"/>
<evidence type="ECO:0000256" key="1">
    <source>
        <dbReference type="SAM" id="MobiDB-lite"/>
    </source>
</evidence>
<dbReference type="EMBL" id="KL142396">
    <property type="protein sequence ID" value="KDR70684.1"/>
    <property type="molecule type" value="Genomic_DNA"/>
</dbReference>
<feature type="compositionally biased region" description="Polar residues" evidence="1">
    <location>
        <begin position="295"/>
        <end position="321"/>
    </location>
</feature>
<evidence type="ECO:0000313" key="3">
    <source>
        <dbReference type="EMBL" id="KDR70684.1"/>
    </source>
</evidence>